<sequence length="364" mass="40889">MEINMITIYINARFLTQTVTGVQRYAIELVKEMDHLIDVGEVDGSQIEFCLLSPANVVTHLELKHIRHQIVGRLKGHVWEQLELPFYTRKGMLINLCNTGPAFKRNQVVTIHDASVFSYPKAFSFAFRSWYQFLTVRLGKISKKVITVSHFSKGELIQHCKIAAQKVSVTHLGIDHIHHRQAAQGTLEKYGIKSPYVLAVSTMNPYKNFKLILDILPEVKAQNLSVVIVGSKNSKVFNDHAVSESEDVNWVGYVTDEELKALYEHATGFIFPSLYEGFGLPPLEAMALGCPVIVSSRGSIPEVCGEAGLYFDPHHPQEAASRLVEMMSDPELGQRMSIQGREHSAFFSWNKCAKDTVNIIMSTV</sequence>
<reference evidence="4 5" key="1">
    <citation type="submission" date="2018-06" db="EMBL/GenBank/DDBJ databases">
        <title>Isolation of heavy metals resistant Paenibacillus silvae NC2 from Gold-Copper mine in ZiJin, China.</title>
        <authorList>
            <person name="Xu J."/>
            <person name="Mazhar H.S."/>
            <person name="Rensing C."/>
        </authorList>
    </citation>
    <scope>NUCLEOTIDE SEQUENCE [LARGE SCALE GENOMIC DNA]</scope>
    <source>
        <strain evidence="4 5">NC2</strain>
    </source>
</reference>
<dbReference type="SUPFAM" id="SSF53756">
    <property type="entry name" value="UDP-Glycosyltransferase/glycogen phosphorylase"/>
    <property type="match status" value="1"/>
</dbReference>
<feature type="domain" description="Glycosyltransferase subfamily 4-like N-terminal" evidence="3">
    <location>
        <begin position="104"/>
        <end position="176"/>
    </location>
</feature>
<dbReference type="GO" id="GO:0016757">
    <property type="term" value="F:glycosyltransferase activity"/>
    <property type="evidence" value="ECO:0007669"/>
    <property type="project" value="InterPro"/>
</dbReference>
<dbReference type="Pfam" id="PF00534">
    <property type="entry name" value="Glycos_transf_1"/>
    <property type="match status" value="1"/>
</dbReference>
<name>A0A2W6NC19_9BACL</name>
<dbReference type="Gene3D" id="3.40.50.2000">
    <property type="entry name" value="Glycogen Phosphorylase B"/>
    <property type="match status" value="2"/>
</dbReference>
<evidence type="ECO:0000313" key="5">
    <source>
        <dbReference type="Proteomes" id="UP000249204"/>
    </source>
</evidence>
<proteinExistence type="predicted"/>
<dbReference type="AlphaFoldDB" id="A0A2W6NC19"/>
<dbReference type="PANTHER" id="PTHR46401">
    <property type="entry name" value="GLYCOSYLTRANSFERASE WBBK-RELATED"/>
    <property type="match status" value="1"/>
</dbReference>
<dbReference type="GO" id="GO:0009103">
    <property type="term" value="P:lipopolysaccharide biosynthetic process"/>
    <property type="evidence" value="ECO:0007669"/>
    <property type="project" value="TreeGrafter"/>
</dbReference>
<dbReference type="EMBL" id="QKWW01000072">
    <property type="protein sequence ID" value="PZT53311.1"/>
    <property type="molecule type" value="Genomic_DNA"/>
</dbReference>
<dbReference type="Proteomes" id="UP000249204">
    <property type="component" value="Unassembled WGS sequence"/>
</dbReference>
<gene>
    <name evidence="4" type="ORF">DN757_22855</name>
</gene>
<dbReference type="InterPro" id="IPR028098">
    <property type="entry name" value="Glyco_trans_4-like_N"/>
</dbReference>
<accession>A0A2W6NC19</accession>
<organism evidence="4 5">
    <name type="scientific">Paenibacillus silvae</name>
    <dbReference type="NCBI Taxonomy" id="1325358"/>
    <lineage>
        <taxon>Bacteria</taxon>
        <taxon>Bacillati</taxon>
        <taxon>Bacillota</taxon>
        <taxon>Bacilli</taxon>
        <taxon>Bacillales</taxon>
        <taxon>Paenibacillaceae</taxon>
        <taxon>Paenibacillus</taxon>
    </lineage>
</organism>
<dbReference type="InterPro" id="IPR001296">
    <property type="entry name" value="Glyco_trans_1"/>
</dbReference>
<dbReference type="Pfam" id="PF13439">
    <property type="entry name" value="Glyco_transf_4"/>
    <property type="match status" value="1"/>
</dbReference>
<feature type="domain" description="Glycosyl transferase family 1" evidence="2">
    <location>
        <begin position="193"/>
        <end position="342"/>
    </location>
</feature>
<keyword evidence="1 4" id="KW-0808">Transferase</keyword>
<evidence type="ECO:0000256" key="1">
    <source>
        <dbReference type="ARBA" id="ARBA00022679"/>
    </source>
</evidence>
<protein>
    <submittedName>
        <fullName evidence="4">Glycosyltransferase family 1 protein</fullName>
    </submittedName>
</protein>
<evidence type="ECO:0000259" key="2">
    <source>
        <dbReference type="Pfam" id="PF00534"/>
    </source>
</evidence>
<comment type="caution">
    <text evidence="4">The sequence shown here is derived from an EMBL/GenBank/DDBJ whole genome shotgun (WGS) entry which is preliminary data.</text>
</comment>
<dbReference type="CDD" id="cd03809">
    <property type="entry name" value="GT4_MtfB-like"/>
    <property type="match status" value="1"/>
</dbReference>
<evidence type="ECO:0000313" key="4">
    <source>
        <dbReference type="EMBL" id="PZT53311.1"/>
    </source>
</evidence>
<evidence type="ECO:0000259" key="3">
    <source>
        <dbReference type="Pfam" id="PF13439"/>
    </source>
</evidence>
<dbReference type="PANTHER" id="PTHR46401:SF2">
    <property type="entry name" value="GLYCOSYLTRANSFERASE WBBK-RELATED"/>
    <property type="match status" value="1"/>
</dbReference>